<keyword evidence="1" id="KW-1133">Transmembrane helix</keyword>
<dbReference type="Pfam" id="PF03476">
    <property type="entry name" value="MOSC_N"/>
    <property type="match status" value="1"/>
</dbReference>
<dbReference type="RefSeq" id="XP_066722367.1">
    <property type="nucleotide sequence ID" value="XM_066851735.1"/>
</dbReference>
<name>A0ABR1X5X7_9PEZI</name>
<sequence>MAGLIDLEGLNLDANGVFMLGMTILAFLIPIVLILPPVPLQKSDALVQTHSLAGLGAAKSNLKKQHAAAAHAARDGQPAAIQSLVIYPVKSCRGIELGKSKVLPHGLQHDRIYTFAQLRSPFPAPVAADGSGSGKGGKDGKEEEEECWDFITQRQFARLATVVVELWLPDEMKLRRQGLNLKSTRETWMILRFPWRERGWRGWLEAMAAKLAGGLRAEPQREVLLPVDFPSEQEIEERGYTHENVRIWKERVRALNMEKDLSEELRLYLGVSNRLGLFRLDPAALREVHACAPSKETAGCQSVTGFQDAYPVNIQNLNSVQQFSSEILKDAGLKTLDVLRFRPNIILSGAPAYEEETWKKICLKSGSSGLYNPVRFHIACRTTRCKLPNVDPADGTRHPSEPDRTLRKVRNVDEGAPLKGCLGMQSIPLFDKGLSGDDLETWIGVGMTLEVEETGKHVIPK</sequence>
<reference evidence="3 4" key="1">
    <citation type="submission" date="2023-01" db="EMBL/GenBank/DDBJ databases">
        <title>Analysis of 21 Apiospora genomes using comparative genomics revels a genus with tremendous synthesis potential of carbohydrate active enzymes and secondary metabolites.</title>
        <authorList>
            <person name="Sorensen T."/>
        </authorList>
    </citation>
    <scope>NUCLEOTIDE SEQUENCE [LARGE SCALE GENOMIC DNA]</scope>
    <source>
        <strain evidence="3 4">CBS 135458</strain>
    </source>
</reference>
<feature type="domain" description="MOSC" evidence="2">
    <location>
        <begin position="283"/>
        <end position="452"/>
    </location>
</feature>
<protein>
    <submittedName>
        <fullName evidence="3">MOSC domain-containing protein</fullName>
    </submittedName>
</protein>
<dbReference type="InterPro" id="IPR011037">
    <property type="entry name" value="Pyrv_Knase-like_insert_dom_sf"/>
</dbReference>
<dbReference type="PROSITE" id="PS51340">
    <property type="entry name" value="MOSC"/>
    <property type="match status" value="1"/>
</dbReference>
<evidence type="ECO:0000313" key="3">
    <source>
        <dbReference type="EMBL" id="KAK8090821.1"/>
    </source>
</evidence>
<evidence type="ECO:0000259" key="2">
    <source>
        <dbReference type="PROSITE" id="PS51340"/>
    </source>
</evidence>
<evidence type="ECO:0000313" key="4">
    <source>
        <dbReference type="Proteomes" id="UP001480595"/>
    </source>
</evidence>
<dbReference type="InterPro" id="IPR005303">
    <property type="entry name" value="MOCOS_middle"/>
</dbReference>
<keyword evidence="1" id="KW-0472">Membrane</keyword>
<keyword evidence="1" id="KW-0812">Transmembrane</keyword>
<proteinExistence type="predicted"/>
<dbReference type="Pfam" id="PF03473">
    <property type="entry name" value="MOSC"/>
    <property type="match status" value="1"/>
</dbReference>
<dbReference type="InterPro" id="IPR005302">
    <property type="entry name" value="MoCF_Sase_C"/>
</dbReference>
<dbReference type="Proteomes" id="UP001480595">
    <property type="component" value="Unassembled WGS sequence"/>
</dbReference>
<dbReference type="SUPFAM" id="SSF50800">
    <property type="entry name" value="PK beta-barrel domain-like"/>
    <property type="match status" value="1"/>
</dbReference>
<comment type="caution">
    <text evidence="3">The sequence shown here is derived from an EMBL/GenBank/DDBJ whole genome shotgun (WGS) entry which is preliminary data.</text>
</comment>
<dbReference type="EMBL" id="JAQQWL010000001">
    <property type="protein sequence ID" value="KAK8090821.1"/>
    <property type="molecule type" value="Genomic_DNA"/>
</dbReference>
<evidence type="ECO:0000256" key="1">
    <source>
        <dbReference type="SAM" id="Phobius"/>
    </source>
</evidence>
<feature type="transmembrane region" description="Helical" evidence="1">
    <location>
        <begin position="16"/>
        <end position="35"/>
    </location>
</feature>
<accession>A0ABR1X5X7</accession>
<gene>
    <name evidence="3" type="ORF">PG994_000326</name>
</gene>
<keyword evidence="4" id="KW-1185">Reference proteome</keyword>
<dbReference type="GeneID" id="92084798"/>
<organism evidence="3 4">
    <name type="scientific">Apiospora phragmitis</name>
    <dbReference type="NCBI Taxonomy" id="2905665"/>
    <lineage>
        <taxon>Eukaryota</taxon>
        <taxon>Fungi</taxon>
        <taxon>Dikarya</taxon>
        <taxon>Ascomycota</taxon>
        <taxon>Pezizomycotina</taxon>
        <taxon>Sordariomycetes</taxon>
        <taxon>Xylariomycetidae</taxon>
        <taxon>Amphisphaeriales</taxon>
        <taxon>Apiosporaceae</taxon>
        <taxon>Apiospora</taxon>
    </lineage>
</organism>